<comment type="caution">
    <text evidence="1">The sequence shown here is derived from an EMBL/GenBank/DDBJ whole genome shotgun (WGS) entry which is preliminary data.</text>
</comment>
<protein>
    <submittedName>
        <fullName evidence="1">Alpha/beta hydrolase</fullName>
    </submittedName>
</protein>
<keyword evidence="1" id="KW-0378">Hydrolase</keyword>
<reference evidence="1 2" key="1">
    <citation type="submission" date="2017-11" db="EMBL/GenBank/DDBJ databases">
        <title>Genome sequence of Mesoplasma corruscae ELCA-2 (ATCC 49579).</title>
        <authorList>
            <person name="Lo W.-S."/>
            <person name="Kuo C.-H."/>
        </authorList>
    </citation>
    <scope>NUCLEOTIDE SEQUENCE [LARGE SCALE GENOMIC DNA]</scope>
    <source>
        <strain evidence="1 2">ELCA-2</strain>
    </source>
</reference>
<dbReference type="Proteomes" id="UP000239785">
    <property type="component" value="Unassembled WGS sequence"/>
</dbReference>
<evidence type="ECO:0000313" key="2">
    <source>
        <dbReference type="Proteomes" id="UP000239785"/>
    </source>
</evidence>
<sequence>MGKIYKKINLKMGNIVFKTVNKNLISFYNGIENLTRLKHRNSIYFPEIKKMNSIMDSFHKTPKLKITVSDNLIPFKFETEDGVTLSGIKYITDHNSKKWIVSLHWFAGHKYWGLYNARVFMELGYNIVSFDFRNHGESEEVKHVTMGLNESKDFLAIMKWLQENHHPETIGLLGVSMGSFVINYGINTYNEEFKKYNVKFAICDSGYGSISTLLLQIRNFWLKEFIRKKRIQNFIQGVIKAQSEDTGVDWNNIDVFKFYDNKKIENMFPMFIMHSRDDIVTPFDDSLKLFIKRSIHSRDDEILIYDSSRHALSLRYHFKQTVYRWLKFENKIMKDDEATRKALEYFDLDKIKDNDDFDEKVELNTFYLNSSDNKDVNEIK</sequence>
<proteinExistence type="predicted"/>
<dbReference type="PANTHER" id="PTHR43358:SF4">
    <property type="entry name" value="ALPHA_BETA HYDROLASE FOLD-1 DOMAIN-CONTAINING PROTEIN"/>
    <property type="match status" value="1"/>
</dbReference>
<dbReference type="OrthoDB" id="384284at2"/>
<dbReference type="Gene3D" id="3.40.50.1820">
    <property type="entry name" value="alpha/beta hydrolase"/>
    <property type="match status" value="1"/>
</dbReference>
<gene>
    <name evidence="1" type="ORF">MCORR_v1c04900</name>
</gene>
<organism evidence="1 2">
    <name type="scientific">Mesoplasma corruscae</name>
    <dbReference type="NCBI Taxonomy" id="216874"/>
    <lineage>
        <taxon>Bacteria</taxon>
        <taxon>Bacillati</taxon>
        <taxon>Mycoplasmatota</taxon>
        <taxon>Mollicutes</taxon>
        <taxon>Entomoplasmatales</taxon>
        <taxon>Entomoplasmataceae</taxon>
        <taxon>Mesoplasma</taxon>
    </lineage>
</organism>
<keyword evidence="2" id="KW-1185">Reference proteome</keyword>
<dbReference type="SUPFAM" id="SSF53474">
    <property type="entry name" value="alpha/beta-Hydrolases"/>
    <property type="match status" value="1"/>
</dbReference>
<dbReference type="InterPro" id="IPR029058">
    <property type="entry name" value="AB_hydrolase_fold"/>
</dbReference>
<evidence type="ECO:0000313" key="1">
    <source>
        <dbReference type="EMBL" id="PPE06186.1"/>
    </source>
</evidence>
<dbReference type="AlphaFoldDB" id="A0A2S5RFS2"/>
<dbReference type="RefSeq" id="WP_104208032.1">
    <property type="nucleotide sequence ID" value="NZ_PHNF01000002.1"/>
</dbReference>
<dbReference type="GO" id="GO:0016787">
    <property type="term" value="F:hydrolase activity"/>
    <property type="evidence" value="ECO:0007669"/>
    <property type="project" value="UniProtKB-KW"/>
</dbReference>
<dbReference type="EMBL" id="PHNF01000002">
    <property type="protein sequence ID" value="PPE06186.1"/>
    <property type="molecule type" value="Genomic_DNA"/>
</dbReference>
<dbReference type="InterPro" id="IPR052920">
    <property type="entry name" value="DNA-binding_regulatory"/>
</dbReference>
<accession>A0A2S5RFS2</accession>
<dbReference type="PANTHER" id="PTHR43358">
    <property type="entry name" value="ALPHA/BETA-HYDROLASE"/>
    <property type="match status" value="1"/>
</dbReference>
<name>A0A2S5RFS2_9MOLU</name>